<evidence type="ECO:0000256" key="1">
    <source>
        <dbReference type="SAM" id="MobiDB-lite"/>
    </source>
</evidence>
<gene>
    <name evidence="2" type="ORF">SAMN05216389_1462</name>
</gene>
<evidence type="ECO:0000313" key="2">
    <source>
        <dbReference type="EMBL" id="SET86229.1"/>
    </source>
</evidence>
<dbReference type="STRING" id="930131.SAMN05216389_1462"/>
<protein>
    <submittedName>
        <fullName evidence="2">Uncharacterized protein</fullName>
    </submittedName>
</protein>
<name>A0A1I0HST8_9BACI</name>
<feature type="region of interest" description="Disordered" evidence="1">
    <location>
        <begin position="22"/>
        <end position="41"/>
    </location>
</feature>
<evidence type="ECO:0000313" key="3">
    <source>
        <dbReference type="Proteomes" id="UP000198618"/>
    </source>
</evidence>
<organism evidence="2 3">
    <name type="scientific">Oceanobacillus limi</name>
    <dbReference type="NCBI Taxonomy" id="930131"/>
    <lineage>
        <taxon>Bacteria</taxon>
        <taxon>Bacillati</taxon>
        <taxon>Bacillota</taxon>
        <taxon>Bacilli</taxon>
        <taxon>Bacillales</taxon>
        <taxon>Bacillaceae</taxon>
        <taxon>Oceanobacillus</taxon>
    </lineage>
</organism>
<proteinExistence type="predicted"/>
<sequence length="41" mass="4789">METKAIHGIFADLIEASRREMKDVPEQDRGTVQYVLDQRNQ</sequence>
<keyword evidence="3" id="KW-1185">Reference proteome</keyword>
<dbReference type="EMBL" id="FOHE01000046">
    <property type="protein sequence ID" value="SET86229.1"/>
    <property type="molecule type" value="Genomic_DNA"/>
</dbReference>
<dbReference type="RefSeq" id="WP_280139696.1">
    <property type="nucleotide sequence ID" value="NZ_FOHE01000046.1"/>
</dbReference>
<dbReference type="AlphaFoldDB" id="A0A1I0HST8"/>
<reference evidence="2 3" key="1">
    <citation type="submission" date="2016-10" db="EMBL/GenBank/DDBJ databases">
        <authorList>
            <person name="de Groot N.N."/>
        </authorList>
    </citation>
    <scope>NUCLEOTIDE SEQUENCE [LARGE SCALE GENOMIC DNA]</scope>
    <source>
        <strain evidence="2 3">IBRC-M 10780</strain>
    </source>
</reference>
<accession>A0A1I0HST8</accession>
<dbReference type="Proteomes" id="UP000198618">
    <property type="component" value="Unassembled WGS sequence"/>
</dbReference>